<organism evidence="4 5">
    <name type="scientific">Rudaeicoccus suwonensis</name>
    <dbReference type="NCBI Taxonomy" id="657409"/>
    <lineage>
        <taxon>Bacteria</taxon>
        <taxon>Bacillati</taxon>
        <taxon>Actinomycetota</taxon>
        <taxon>Actinomycetes</taxon>
        <taxon>Micrococcales</taxon>
        <taxon>Dermacoccaceae</taxon>
        <taxon>Rudaeicoccus</taxon>
    </lineage>
</organism>
<dbReference type="OrthoDB" id="5146456at2"/>
<dbReference type="InterPro" id="IPR042001">
    <property type="entry name" value="Sortase_F"/>
</dbReference>
<dbReference type="Proteomes" id="UP000318297">
    <property type="component" value="Unassembled WGS sequence"/>
</dbReference>
<name>A0A561E6N4_9MICO</name>
<dbReference type="InterPro" id="IPR005754">
    <property type="entry name" value="Sortase"/>
</dbReference>
<dbReference type="CDD" id="cd05829">
    <property type="entry name" value="Sortase_F"/>
    <property type="match status" value="1"/>
</dbReference>
<protein>
    <submittedName>
        <fullName evidence="4">Sortase family protein</fullName>
    </submittedName>
</protein>
<evidence type="ECO:0000313" key="4">
    <source>
        <dbReference type="EMBL" id="TWE11283.1"/>
    </source>
</evidence>
<gene>
    <name evidence="4" type="ORF">BKA23_0045</name>
</gene>
<dbReference type="Pfam" id="PF04203">
    <property type="entry name" value="Sortase"/>
    <property type="match status" value="1"/>
</dbReference>
<keyword evidence="3" id="KW-1133">Transmembrane helix</keyword>
<feature type="region of interest" description="Disordered" evidence="2">
    <location>
        <begin position="38"/>
        <end position="77"/>
    </location>
</feature>
<reference evidence="4 5" key="1">
    <citation type="submission" date="2019-06" db="EMBL/GenBank/DDBJ databases">
        <title>Sequencing the genomes of 1000 actinobacteria strains.</title>
        <authorList>
            <person name="Klenk H.-P."/>
        </authorList>
    </citation>
    <scope>NUCLEOTIDE SEQUENCE [LARGE SCALE GENOMIC DNA]</scope>
    <source>
        <strain evidence="4 5">DSM 19560</strain>
    </source>
</reference>
<feature type="transmembrane region" description="Helical" evidence="3">
    <location>
        <begin position="16"/>
        <end position="36"/>
    </location>
</feature>
<proteinExistence type="predicted"/>
<feature type="compositionally biased region" description="Polar residues" evidence="2">
    <location>
        <begin position="39"/>
        <end position="50"/>
    </location>
</feature>
<keyword evidence="1" id="KW-0378">Hydrolase</keyword>
<evidence type="ECO:0000256" key="3">
    <source>
        <dbReference type="SAM" id="Phobius"/>
    </source>
</evidence>
<evidence type="ECO:0000256" key="1">
    <source>
        <dbReference type="ARBA" id="ARBA00022801"/>
    </source>
</evidence>
<dbReference type="EMBL" id="VIVQ01000001">
    <property type="protein sequence ID" value="TWE11283.1"/>
    <property type="molecule type" value="Genomic_DNA"/>
</dbReference>
<comment type="caution">
    <text evidence="4">The sequence shown here is derived from an EMBL/GenBank/DDBJ whole genome shotgun (WGS) entry which is preliminary data.</text>
</comment>
<keyword evidence="5" id="KW-1185">Reference proteome</keyword>
<dbReference type="SUPFAM" id="SSF63817">
    <property type="entry name" value="Sortase"/>
    <property type="match status" value="1"/>
</dbReference>
<keyword evidence="3" id="KW-0472">Membrane</keyword>
<dbReference type="AlphaFoldDB" id="A0A561E6N4"/>
<accession>A0A561E6N4</accession>
<dbReference type="RefSeq" id="WP_145224423.1">
    <property type="nucleotide sequence ID" value="NZ_VIVQ01000001.1"/>
</dbReference>
<dbReference type="InterPro" id="IPR023365">
    <property type="entry name" value="Sortase_dom-sf"/>
</dbReference>
<feature type="compositionally biased region" description="Low complexity" evidence="2">
    <location>
        <begin position="51"/>
        <end position="69"/>
    </location>
</feature>
<dbReference type="GO" id="GO:0016787">
    <property type="term" value="F:hydrolase activity"/>
    <property type="evidence" value="ECO:0007669"/>
    <property type="project" value="UniProtKB-KW"/>
</dbReference>
<evidence type="ECO:0000256" key="2">
    <source>
        <dbReference type="SAM" id="MobiDB-lite"/>
    </source>
</evidence>
<evidence type="ECO:0000313" key="5">
    <source>
        <dbReference type="Proteomes" id="UP000318297"/>
    </source>
</evidence>
<keyword evidence="3" id="KW-0812">Transmembrane</keyword>
<sequence length="229" mass="23654">MTQHDGKNRQTRSGSVVVTIGVAVALVGTGAMYLGLRGDTNSPTDSGTNFTATPPNGSTSGSSSAGVVPNPTSHSTPLAANPAGAACIPDHLTVSSVGINEKVIAMGTNAQGQIYPPAHTTMWYDKSTQPGQDGIAVIAGHVTYDGPDNFYHLRNTAIGASVVVSCSNGKVVNLVVTSEQSVPKTQLTTDQRVWGGSSTPVVTLITCDIDSPMIDGHHLNNYVVWTKPA</sequence>
<dbReference type="Gene3D" id="2.40.260.10">
    <property type="entry name" value="Sortase"/>
    <property type="match status" value="1"/>
</dbReference>